<evidence type="ECO:0000313" key="1">
    <source>
        <dbReference type="EMBL" id="GMN39351.1"/>
    </source>
</evidence>
<proteinExistence type="predicted"/>
<reference evidence="1" key="1">
    <citation type="submission" date="2023-07" db="EMBL/GenBank/DDBJ databases">
        <title>draft genome sequence of fig (Ficus carica).</title>
        <authorList>
            <person name="Takahashi T."/>
            <person name="Nishimura K."/>
        </authorList>
    </citation>
    <scope>NUCLEOTIDE SEQUENCE</scope>
</reference>
<name>A0AA88AFA6_FICCA</name>
<evidence type="ECO:0000313" key="2">
    <source>
        <dbReference type="Proteomes" id="UP001187192"/>
    </source>
</evidence>
<dbReference type="Proteomes" id="UP001187192">
    <property type="component" value="Unassembled WGS sequence"/>
</dbReference>
<accession>A0AA88AFA6</accession>
<gene>
    <name evidence="1" type="ORF">TIFTF001_008592</name>
</gene>
<keyword evidence="2" id="KW-1185">Reference proteome</keyword>
<dbReference type="AlphaFoldDB" id="A0AA88AFA6"/>
<sequence length="42" mass="4360">MSVGRIKVEWSCGIPTMVGVWSSSDDDGGVGSVLCTAFQLAL</sequence>
<dbReference type="EMBL" id="BTGU01000009">
    <property type="protein sequence ID" value="GMN39351.1"/>
    <property type="molecule type" value="Genomic_DNA"/>
</dbReference>
<organism evidence="1 2">
    <name type="scientific">Ficus carica</name>
    <name type="common">Common fig</name>
    <dbReference type="NCBI Taxonomy" id="3494"/>
    <lineage>
        <taxon>Eukaryota</taxon>
        <taxon>Viridiplantae</taxon>
        <taxon>Streptophyta</taxon>
        <taxon>Embryophyta</taxon>
        <taxon>Tracheophyta</taxon>
        <taxon>Spermatophyta</taxon>
        <taxon>Magnoliopsida</taxon>
        <taxon>eudicotyledons</taxon>
        <taxon>Gunneridae</taxon>
        <taxon>Pentapetalae</taxon>
        <taxon>rosids</taxon>
        <taxon>fabids</taxon>
        <taxon>Rosales</taxon>
        <taxon>Moraceae</taxon>
        <taxon>Ficeae</taxon>
        <taxon>Ficus</taxon>
    </lineage>
</organism>
<comment type="caution">
    <text evidence="1">The sequence shown here is derived from an EMBL/GenBank/DDBJ whole genome shotgun (WGS) entry which is preliminary data.</text>
</comment>
<protein>
    <submittedName>
        <fullName evidence="1">Uncharacterized protein</fullName>
    </submittedName>
</protein>